<dbReference type="KEGG" id="tpv:TP04_0840"/>
<protein>
    <submittedName>
        <fullName evidence="2">Uncharacterized protein</fullName>
    </submittedName>
</protein>
<organism evidence="2 3">
    <name type="scientific">Theileria parva</name>
    <name type="common">East coast fever infection agent</name>
    <dbReference type="NCBI Taxonomy" id="5875"/>
    <lineage>
        <taxon>Eukaryota</taxon>
        <taxon>Sar</taxon>
        <taxon>Alveolata</taxon>
        <taxon>Apicomplexa</taxon>
        <taxon>Aconoidasida</taxon>
        <taxon>Piroplasmida</taxon>
        <taxon>Theileriidae</taxon>
        <taxon>Theileria</taxon>
    </lineage>
</organism>
<dbReference type="AlphaFoldDB" id="Q4N1A6"/>
<feature type="coiled-coil region" evidence="1">
    <location>
        <begin position="88"/>
        <end position="115"/>
    </location>
</feature>
<gene>
    <name evidence="2" type="ordered locus">TP04_0840</name>
</gene>
<evidence type="ECO:0000256" key="1">
    <source>
        <dbReference type="SAM" id="Coils"/>
    </source>
</evidence>
<dbReference type="GeneID" id="3500651"/>
<dbReference type="InParanoid" id="Q4N1A6"/>
<proteinExistence type="predicted"/>
<comment type="caution">
    <text evidence="2">The sequence shown here is derived from an EMBL/GenBank/DDBJ whole genome shotgun (WGS) entry which is preliminary data.</text>
</comment>
<dbReference type="VEuPathDB" id="PiroplasmaDB:TpMuguga_04g00840"/>
<sequence>MNIDKELKVARINIKIEFTKINTKNKCVFKEIEGLFEVISSKKRKIEQLKESVVVISEELVIHSQQLSTTNKEISDKEEDFNLKCLALEDLHSLRNDLENQINEVQLECENLEKY</sequence>
<evidence type="ECO:0000313" key="2">
    <source>
        <dbReference type="EMBL" id="EAN32194.1"/>
    </source>
</evidence>
<keyword evidence="3" id="KW-1185">Reference proteome</keyword>
<dbReference type="EMBL" id="AAGK01000004">
    <property type="protein sequence ID" value="EAN32194.1"/>
    <property type="molecule type" value="Genomic_DNA"/>
</dbReference>
<dbReference type="Proteomes" id="UP000001949">
    <property type="component" value="Unassembled WGS sequence"/>
</dbReference>
<evidence type="ECO:0000313" key="3">
    <source>
        <dbReference type="Proteomes" id="UP000001949"/>
    </source>
</evidence>
<keyword evidence="1" id="KW-0175">Coiled coil</keyword>
<dbReference type="RefSeq" id="XP_764477.1">
    <property type="nucleotide sequence ID" value="XM_759384.1"/>
</dbReference>
<name>Q4N1A6_THEPA</name>
<feature type="coiled-coil region" evidence="1">
    <location>
        <begin position="32"/>
        <end position="59"/>
    </location>
</feature>
<accession>Q4N1A6</accession>
<reference evidence="2 3" key="1">
    <citation type="journal article" date="2005" name="Science">
        <title>Genome sequence of Theileria parva, a bovine pathogen that transforms lymphocytes.</title>
        <authorList>
            <person name="Gardner M.J."/>
            <person name="Bishop R."/>
            <person name="Shah T."/>
            <person name="de Villiers E.P."/>
            <person name="Carlton J.M."/>
            <person name="Hall N."/>
            <person name="Ren Q."/>
            <person name="Paulsen I.T."/>
            <person name="Pain A."/>
            <person name="Berriman M."/>
            <person name="Wilson R.J.M."/>
            <person name="Sato S."/>
            <person name="Ralph S.A."/>
            <person name="Mann D.J."/>
            <person name="Xiong Z."/>
            <person name="Shallom S.J."/>
            <person name="Weidman J."/>
            <person name="Jiang L."/>
            <person name="Lynn J."/>
            <person name="Weaver B."/>
            <person name="Shoaibi A."/>
            <person name="Domingo A.R."/>
            <person name="Wasawo D."/>
            <person name="Crabtree J."/>
            <person name="Wortman J.R."/>
            <person name="Haas B."/>
            <person name="Angiuoli S.V."/>
            <person name="Creasy T.H."/>
            <person name="Lu C."/>
            <person name="Suh B."/>
            <person name="Silva J.C."/>
            <person name="Utterback T.R."/>
            <person name="Feldblyum T.V."/>
            <person name="Pertea M."/>
            <person name="Allen J."/>
            <person name="Nierman W.C."/>
            <person name="Taracha E.L.N."/>
            <person name="Salzberg S.L."/>
            <person name="White O.R."/>
            <person name="Fitzhugh H.A."/>
            <person name="Morzaria S."/>
            <person name="Venter J.C."/>
            <person name="Fraser C.M."/>
            <person name="Nene V."/>
        </authorList>
    </citation>
    <scope>NUCLEOTIDE SEQUENCE [LARGE SCALE GENOMIC DNA]</scope>
    <source>
        <strain evidence="2 3">Muguga</strain>
    </source>
</reference>